<evidence type="ECO:0000256" key="16">
    <source>
        <dbReference type="ARBA" id="ARBA00023170"/>
    </source>
</evidence>
<protein>
    <recommendedName>
        <fullName evidence="20">Receptor-like serine/threonine-protein kinase</fullName>
        <ecNumber evidence="20">2.7.11.1</ecNumber>
    </recommendedName>
</protein>
<dbReference type="AlphaFoldDB" id="A0A5B6YRC0"/>
<dbReference type="SMART" id="SM00108">
    <property type="entry name" value="B_lectin"/>
    <property type="match status" value="1"/>
</dbReference>
<dbReference type="Gene3D" id="2.90.10.10">
    <property type="entry name" value="Bulb-type lectin domain"/>
    <property type="match status" value="2"/>
</dbReference>
<evidence type="ECO:0000256" key="21">
    <source>
        <dbReference type="PROSITE-ProRule" id="PRU10141"/>
    </source>
</evidence>
<evidence type="ECO:0000256" key="4">
    <source>
        <dbReference type="ARBA" id="ARBA00022536"/>
    </source>
</evidence>
<comment type="catalytic activity">
    <reaction evidence="19 20">
        <text>L-seryl-[protein] + ATP = O-phospho-L-seryl-[protein] + ADP + H(+)</text>
        <dbReference type="Rhea" id="RHEA:17989"/>
        <dbReference type="Rhea" id="RHEA-COMP:9863"/>
        <dbReference type="Rhea" id="RHEA-COMP:11604"/>
        <dbReference type="ChEBI" id="CHEBI:15378"/>
        <dbReference type="ChEBI" id="CHEBI:29999"/>
        <dbReference type="ChEBI" id="CHEBI:30616"/>
        <dbReference type="ChEBI" id="CHEBI:83421"/>
        <dbReference type="ChEBI" id="CHEBI:456216"/>
        <dbReference type="EC" id="2.7.11.1"/>
    </reaction>
</comment>
<dbReference type="FunFam" id="2.90.10.10:FF:000016">
    <property type="entry name" value="G-type lectin S-receptor-like serine/threonine-protein kinase"/>
    <property type="match status" value="1"/>
</dbReference>
<feature type="chain" id="PRO_5022871255" description="Receptor-like serine/threonine-protein kinase" evidence="24">
    <location>
        <begin position="22"/>
        <end position="783"/>
    </location>
</feature>
<keyword evidence="7 24" id="KW-0732">Signal</keyword>
<dbReference type="Pfam" id="PF00069">
    <property type="entry name" value="Pkinase"/>
    <property type="match status" value="1"/>
</dbReference>
<evidence type="ECO:0000256" key="5">
    <source>
        <dbReference type="ARBA" id="ARBA00022679"/>
    </source>
</evidence>
<dbReference type="InterPro" id="IPR000858">
    <property type="entry name" value="S_locus_glycoprot_dom"/>
</dbReference>
<name>A0A5B6YRC0_DAVIN</name>
<dbReference type="CDD" id="cd14066">
    <property type="entry name" value="STKc_IRAK"/>
    <property type="match status" value="1"/>
</dbReference>
<feature type="compositionally biased region" description="Polar residues" evidence="22">
    <location>
        <begin position="768"/>
        <end position="783"/>
    </location>
</feature>
<dbReference type="Pfam" id="PF01453">
    <property type="entry name" value="B_lectin"/>
    <property type="match status" value="1"/>
</dbReference>
<evidence type="ECO:0000256" key="11">
    <source>
        <dbReference type="ARBA" id="ARBA00022777"/>
    </source>
</evidence>
<dbReference type="SMART" id="SM00220">
    <property type="entry name" value="S_TKc"/>
    <property type="match status" value="1"/>
</dbReference>
<feature type="region of interest" description="Disordered" evidence="22">
    <location>
        <begin position="762"/>
        <end position="783"/>
    </location>
</feature>
<dbReference type="PROSITE" id="PS50011">
    <property type="entry name" value="PROTEIN_KINASE_DOM"/>
    <property type="match status" value="1"/>
</dbReference>
<evidence type="ECO:0000256" key="15">
    <source>
        <dbReference type="ARBA" id="ARBA00023157"/>
    </source>
</evidence>
<dbReference type="PIRSF" id="PIRSF000641">
    <property type="entry name" value="SRK"/>
    <property type="match status" value="1"/>
</dbReference>
<dbReference type="InterPro" id="IPR017441">
    <property type="entry name" value="Protein_kinase_ATP_BS"/>
</dbReference>
<dbReference type="Gene3D" id="3.30.200.20">
    <property type="entry name" value="Phosphorylase Kinase, domain 1"/>
    <property type="match status" value="1"/>
</dbReference>
<evidence type="ECO:0000259" key="25">
    <source>
        <dbReference type="PROSITE" id="PS50011"/>
    </source>
</evidence>
<dbReference type="FunFam" id="3.30.200.20:FF:000059">
    <property type="entry name" value="S-receptor-like serine/threonine-protein kinase"/>
    <property type="match status" value="1"/>
</dbReference>
<dbReference type="InterPro" id="IPR024171">
    <property type="entry name" value="SRK-like_kinase"/>
</dbReference>
<evidence type="ECO:0000256" key="3">
    <source>
        <dbReference type="ARBA" id="ARBA00022527"/>
    </source>
</evidence>
<evidence type="ECO:0000256" key="10">
    <source>
        <dbReference type="ARBA" id="ARBA00022741"/>
    </source>
</evidence>
<keyword evidence="9" id="KW-0677">Repeat</keyword>
<dbReference type="FunFam" id="1.10.510.10:FF:000384">
    <property type="entry name" value="G-type lectin S-receptor-like serine/threonine-protein kinase"/>
    <property type="match status" value="1"/>
</dbReference>
<keyword evidence="6 23" id="KW-0812">Transmembrane</keyword>
<evidence type="ECO:0000256" key="22">
    <source>
        <dbReference type="SAM" id="MobiDB-lite"/>
    </source>
</evidence>
<dbReference type="Gene3D" id="1.10.510.10">
    <property type="entry name" value="Transferase(Phosphotransferase) domain 1"/>
    <property type="match status" value="1"/>
</dbReference>
<evidence type="ECO:0000313" key="27">
    <source>
        <dbReference type="EMBL" id="MPA34175.1"/>
    </source>
</evidence>
<keyword evidence="5 20" id="KW-0808">Transferase</keyword>
<comment type="similarity">
    <text evidence="20">Belongs to the protein kinase superfamily. Ser/Thr protein kinase family.</text>
</comment>
<dbReference type="GO" id="GO:0004674">
    <property type="term" value="F:protein serine/threonine kinase activity"/>
    <property type="evidence" value="ECO:0007669"/>
    <property type="project" value="UniProtKB-KW"/>
</dbReference>
<feature type="domain" description="Protein kinase" evidence="25">
    <location>
        <begin position="478"/>
        <end position="756"/>
    </location>
</feature>
<keyword evidence="13 23" id="KW-1133">Transmembrane helix</keyword>
<keyword evidence="11 20" id="KW-0418">Kinase</keyword>
<keyword evidence="3 20" id="KW-0723">Serine/threonine-protein kinase</keyword>
<evidence type="ECO:0000256" key="18">
    <source>
        <dbReference type="ARBA" id="ARBA00047899"/>
    </source>
</evidence>
<dbReference type="SUPFAM" id="SSF56112">
    <property type="entry name" value="Protein kinase-like (PK-like)"/>
    <property type="match status" value="1"/>
</dbReference>
<organism evidence="27">
    <name type="scientific">Davidia involucrata</name>
    <name type="common">Dove tree</name>
    <dbReference type="NCBI Taxonomy" id="16924"/>
    <lineage>
        <taxon>Eukaryota</taxon>
        <taxon>Viridiplantae</taxon>
        <taxon>Streptophyta</taxon>
        <taxon>Embryophyta</taxon>
        <taxon>Tracheophyta</taxon>
        <taxon>Spermatophyta</taxon>
        <taxon>Magnoliopsida</taxon>
        <taxon>eudicotyledons</taxon>
        <taxon>Gunneridae</taxon>
        <taxon>Pentapetalae</taxon>
        <taxon>asterids</taxon>
        <taxon>Cornales</taxon>
        <taxon>Nyssaceae</taxon>
        <taxon>Davidia</taxon>
    </lineage>
</organism>
<evidence type="ECO:0000256" key="2">
    <source>
        <dbReference type="ARBA" id="ARBA00022475"/>
    </source>
</evidence>
<dbReference type="EMBL" id="GHES01003616">
    <property type="protein sequence ID" value="MPA34175.1"/>
    <property type="molecule type" value="Transcribed_RNA"/>
</dbReference>
<evidence type="ECO:0000256" key="17">
    <source>
        <dbReference type="ARBA" id="ARBA00023180"/>
    </source>
</evidence>
<evidence type="ECO:0000256" key="24">
    <source>
        <dbReference type="SAM" id="SignalP"/>
    </source>
</evidence>
<comment type="subcellular location">
    <subcellularLocation>
        <location evidence="1">Cell membrane</location>
        <topology evidence="1">Single-pass type I membrane protein</topology>
    </subcellularLocation>
</comment>
<dbReference type="CDD" id="cd00028">
    <property type="entry name" value="B_lectin"/>
    <property type="match status" value="1"/>
</dbReference>
<sequence>MKSPSIIFLFLLFFFFIIISADIPSGSTLYASNPDQNWTSPNNTFSLGFITQGPSYFAAITYNGIPIWKAGAAADSSASLQFLSDGNLRVLNGSGSLVWQSNTGGRGVSSAALEDSGNFVLKNGTVSIWSTFDNPTDTILPSQNFTTDKVLRSGLYSFALLSSGNLTLRWNGTIIYWNSGLNESVNINLTSPILGLQSIGILSLFDPRLSGAVAIAYSSDYAEGSDVLRFLRLDSDGNLRIYSSARSSGTSTVRWAAVSDQCQVFGYCGNMGICTYNDSSPICGCPSQNFDPIDPRDSRKGCKRKVEIGNCPGSMTMLQLDHANFLTYPPELDSQLYTLGISACRSNCHVSDTCVASTSFSDGTGTCYLKLSEFVCGYQSPALPSTSYVKVCGPVQPIPSPSSLGLGENNGLRLKAWIVTVVVVGTILGFIMFEGGLWWWCCRNSPKFGTLSAQYALLEYASGTPVQFSYKELQRSTKGFREKLGAGGFGAVYRGVLANRTVVAVKQLEGIEQGEKQFRMEVATISSTHHLNLVRLIGFCSEGRHRLLVYEFMKNGSLDNFLFTTEEQSGRLLNWEYRFNIALGTAKGITYLHEECRECIVHRDIKPENVLLDESYNAKVSDFGLAKLINPKDHRHCTLTSVRGTRGYLAPEWLANLPVNSKSDVYSYGMVLLEIVSGRRNFEVSEETNRKKFSFWAYEEFEKGNVKGIVDKRLAKHELDMEQVMRAIQVSFWCIQEQPSQRPMMGKVVQMLEGIMEIEKPPAPNAVTEGSLSGRSSMNVTKQ</sequence>
<keyword evidence="2" id="KW-1003">Cell membrane</keyword>
<comment type="catalytic activity">
    <reaction evidence="18 20">
        <text>L-threonyl-[protein] + ATP = O-phospho-L-threonyl-[protein] + ADP + H(+)</text>
        <dbReference type="Rhea" id="RHEA:46608"/>
        <dbReference type="Rhea" id="RHEA-COMP:11060"/>
        <dbReference type="Rhea" id="RHEA-COMP:11605"/>
        <dbReference type="ChEBI" id="CHEBI:15378"/>
        <dbReference type="ChEBI" id="CHEBI:30013"/>
        <dbReference type="ChEBI" id="CHEBI:30616"/>
        <dbReference type="ChEBI" id="CHEBI:61977"/>
        <dbReference type="ChEBI" id="CHEBI:456216"/>
        <dbReference type="EC" id="2.7.11.1"/>
    </reaction>
</comment>
<dbReference type="GO" id="GO:0030246">
    <property type="term" value="F:carbohydrate binding"/>
    <property type="evidence" value="ECO:0007669"/>
    <property type="project" value="UniProtKB-KW"/>
</dbReference>
<feature type="signal peptide" evidence="24">
    <location>
        <begin position="1"/>
        <end position="21"/>
    </location>
</feature>
<dbReference type="InterPro" id="IPR011009">
    <property type="entry name" value="Kinase-like_dom_sf"/>
</dbReference>
<keyword evidence="16" id="KW-0675">Receptor</keyword>
<dbReference type="PROSITE" id="PS00107">
    <property type="entry name" value="PROTEIN_KINASE_ATP"/>
    <property type="match status" value="1"/>
</dbReference>
<dbReference type="InterPro" id="IPR036426">
    <property type="entry name" value="Bulb-type_lectin_dom_sf"/>
</dbReference>
<keyword evidence="10 20" id="KW-0547">Nucleotide-binding</keyword>
<dbReference type="SUPFAM" id="SSF51110">
    <property type="entry name" value="alpha-D-mannose-specific plant lectins"/>
    <property type="match status" value="2"/>
</dbReference>
<dbReference type="EC" id="2.7.11.1" evidence="20"/>
<dbReference type="GO" id="GO:0005524">
    <property type="term" value="F:ATP binding"/>
    <property type="evidence" value="ECO:0007669"/>
    <property type="project" value="UniProtKB-UniRule"/>
</dbReference>
<dbReference type="PANTHER" id="PTHR47974">
    <property type="entry name" value="OS07G0415500 PROTEIN"/>
    <property type="match status" value="1"/>
</dbReference>
<keyword evidence="14 23" id="KW-0472">Membrane</keyword>
<keyword evidence="15" id="KW-1015">Disulfide bond</keyword>
<reference evidence="27" key="1">
    <citation type="submission" date="2019-08" db="EMBL/GenBank/DDBJ databases">
        <title>Reference gene set and small RNA set construction with multiple tissues from Davidia involucrata Baill.</title>
        <authorList>
            <person name="Yang H."/>
            <person name="Zhou C."/>
            <person name="Li G."/>
            <person name="Wang J."/>
            <person name="Gao P."/>
            <person name="Wang M."/>
            <person name="Wang R."/>
            <person name="Zhao Y."/>
        </authorList>
    </citation>
    <scope>NUCLEOTIDE SEQUENCE</scope>
    <source>
        <tissue evidence="27">Mixed with DoveR01_LX</tissue>
    </source>
</reference>
<evidence type="ECO:0000256" key="20">
    <source>
        <dbReference type="PIRNR" id="PIRNR000641"/>
    </source>
</evidence>
<dbReference type="PROSITE" id="PS50927">
    <property type="entry name" value="BULB_LECTIN"/>
    <property type="match status" value="2"/>
</dbReference>
<dbReference type="GO" id="GO:0048544">
    <property type="term" value="P:recognition of pollen"/>
    <property type="evidence" value="ECO:0007669"/>
    <property type="project" value="InterPro"/>
</dbReference>
<dbReference type="GO" id="GO:0106310">
    <property type="term" value="F:protein serine kinase activity"/>
    <property type="evidence" value="ECO:0007669"/>
    <property type="project" value="RHEA"/>
</dbReference>
<accession>A0A5B6YRC0</accession>
<dbReference type="FunFam" id="2.90.10.10:FF:000025">
    <property type="entry name" value="G-type lectin S-receptor-like serine/threonine-protein kinase"/>
    <property type="match status" value="1"/>
</dbReference>
<feature type="transmembrane region" description="Helical" evidence="23">
    <location>
        <begin position="416"/>
        <end position="440"/>
    </location>
</feature>
<keyword evidence="12 20" id="KW-0067">ATP-binding</keyword>
<keyword evidence="8" id="KW-0430">Lectin</keyword>
<feature type="domain" description="Bulb-type lectin" evidence="26">
    <location>
        <begin position="136"/>
        <end position="254"/>
    </location>
</feature>
<proteinExistence type="inferred from homology"/>
<dbReference type="GO" id="GO:0005886">
    <property type="term" value="C:plasma membrane"/>
    <property type="evidence" value="ECO:0007669"/>
    <property type="project" value="UniProtKB-SubCell"/>
</dbReference>
<evidence type="ECO:0000256" key="13">
    <source>
        <dbReference type="ARBA" id="ARBA00022989"/>
    </source>
</evidence>
<dbReference type="PANTHER" id="PTHR47974:SF9">
    <property type="entry name" value="RECEPTOR-LIKE SERINE_THREONINE-PROTEIN KINASE"/>
    <property type="match status" value="1"/>
</dbReference>
<evidence type="ECO:0000256" key="14">
    <source>
        <dbReference type="ARBA" id="ARBA00023136"/>
    </source>
</evidence>
<feature type="binding site" evidence="21">
    <location>
        <position position="506"/>
    </location>
    <ligand>
        <name>ATP</name>
        <dbReference type="ChEBI" id="CHEBI:30616"/>
    </ligand>
</feature>
<dbReference type="PROSITE" id="PS00108">
    <property type="entry name" value="PROTEIN_KINASE_ST"/>
    <property type="match status" value="1"/>
</dbReference>
<keyword evidence="4" id="KW-0245">EGF-like domain</keyword>
<dbReference type="Pfam" id="PF00954">
    <property type="entry name" value="S_locus_glycop"/>
    <property type="match status" value="1"/>
</dbReference>
<evidence type="ECO:0000256" key="6">
    <source>
        <dbReference type="ARBA" id="ARBA00022692"/>
    </source>
</evidence>
<evidence type="ECO:0000256" key="19">
    <source>
        <dbReference type="ARBA" id="ARBA00048679"/>
    </source>
</evidence>
<evidence type="ECO:0000256" key="9">
    <source>
        <dbReference type="ARBA" id="ARBA00022737"/>
    </source>
</evidence>
<evidence type="ECO:0000259" key="26">
    <source>
        <dbReference type="PROSITE" id="PS50927"/>
    </source>
</evidence>
<evidence type="ECO:0000256" key="23">
    <source>
        <dbReference type="SAM" id="Phobius"/>
    </source>
</evidence>
<feature type="domain" description="Bulb-type lectin" evidence="26">
    <location>
        <begin position="20"/>
        <end position="134"/>
    </location>
</feature>
<evidence type="ECO:0000256" key="12">
    <source>
        <dbReference type="ARBA" id="ARBA00022840"/>
    </source>
</evidence>
<dbReference type="InterPro" id="IPR000719">
    <property type="entry name" value="Prot_kinase_dom"/>
</dbReference>
<evidence type="ECO:0000256" key="8">
    <source>
        <dbReference type="ARBA" id="ARBA00022734"/>
    </source>
</evidence>
<dbReference type="InterPro" id="IPR008271">
    <property type="entry name" value="Ser/Thr_kinase_AS"/>
</dbReference>
<dbReference type="InterPro" id="IPR001480">
    <property type="entry name" value="Bulb-type_lectin_dom"/>
</dbReference>
<gene>
    <name evidence="27" type="ORF">Din_003616</name>
</gene>
<evidence type="ECO:0000256" key="7">
    <source>
        <dbReference type="ARBA" id="ARBA00022729"/>
    </source>
</evidence>
<evidence type="ECO:0000256" key="1">
    <source>
        <dbReference type="ARBA" id="ARBA00004251"/>
    </source>
</evidence>
<keyword evidence="17" id="KW-0325">Glycoprotein</keyword>